<sequence>MAAPWSHDGVPEDAKSTVLHTPACLDAEIQRRNMSFLEKELRVKVPDGEHIYYDERGKMSMTGVVSLVEESSKEPQFDTRILWGPGAEARVAKRLIDMAPAIKHSAWTTAQVVLPEIPANPNLSPVVITLLRSAIAEERECWKQLDVLETVHTLQSLLALNMEAIVASMCALTSIHGLGDDFKTAAQKVLPDVYFNFIALREEHKLLKKKTNVDGQKELAWFRKQWNPILEKLLPGRLANKMEKYADRMQYLLDNDKRYSPKNPAIVGYKYPSWAGSWNYVDE</sequence>
<dbReference type="EMBL" id="JAWRVG010000003">
    <property type="protein sequence ID" value="KAK4083729.1"/>
    <property type="molecule type" value="Genomic_DNA"/>
</dbReference>
<keyword evidence="2" id="KW-1185">Reference proteome</keyword>
<evidence type="ECO:0000313" key="1">
    <source>
        <dbReference type="EMBL" id="KAK4083729.1"/>
    </source>
</evidence>
<protein>
    <submittedName>
        <fullName evidence="1">Uncharacterized protein</fullName>
    </submittedName>
</protein>
<comment type="caution">
    <text evidence="1">The sequence shown here is derived from an EMBL/GenBank/DDBJ whole genome shotgun (WGS) entry which is preliminary data.</text>
</comment>
<reference evidence="1" key="1">
    <citation type="submission" date="2023-11" db="EMBL/GenBank/DDBJ databases">
        <title>The genome sequences of three competitors of mushroom-forming fungi.</title>
        <authorList>
            <person name="Beijen E."/>
            <person name="Ohm R.A."/>
        </authorList>
    </citation>
    <scope>NUCLEOTIDE SEQUENCE</scope>
    <source>
        <strain evidence="1">CBS 100526</strain>
    </source>
</reference>
<dbReference type="GeneID" id="87915361"/>
<name>A0AAE1IKB8_9HYPO</name>
<dbReference type="RefSeq" id="XP_062759730.1">
    <property type="nucleotide sequence ID" value="XM_062895456.1"/>
</dbReference>
<evidence type="ECO:0000313" key="2">
    <source>
        <dbReference type="Proteomes" id="UP001273209"/>
    </source>
</evidence>
<gene>
    <name evidence="1" type="ORF">Triagg1_1391</name>
</gene>
<dbReference type="Proteomes" id="UP001273209">
    <property type="component" value="Unassembled WGS sequence"/>
</dbReference>
<proteinExistence type="predicted"/>
<organism evidence="1 2">
    <name type="scientific">Trichoderma aggressivum f. europaeum</name>
    <dbReference type="NCBI Taxonomy" id="173218"/>
    <lineage>
        <taxon>Eukaryota</taxon>
        <taxon>Fungi</taxon>
        <taxon>Dikarya</taxon>
        <taxon>Ascomycota</taxon>
        <taxon>Pezizomycotina</taxon>
        <taxon>Sordariomycetes</taxon>
        <taxon>Hypocreomycetidae</taxon>
        <taxon>Hypocreales</taxon>
        <taxon>Hypocreaceae</taxon>
        <taxon>Trichoderma</taxon>
    </lineage>
</organism>
<dbReference type="AlphaFoldDB" id="A0AAE1IKB8"/>
<accession>A0AAE1IKB8</accession>